<evidence type="ECO:0000256" key="5">
    <source>
        <dbReference type="ARBA" id="ARBA00023274"/>
    </source>
</evidence>
<dbReference type="InterPro" id="IPR032474">
    <property type="entry name" value="Argonaute_N"/>
</dbReference>
<feature type="region of interest" description="Disordered" evidence="6">
    <location>
        <begin position="1"/>
        <end position="76"/>
    </location>
</feature>
<comment type="caution">
    <text evidence="9">The sequence shown here is derived from an EMBL/GenBank/DDBJ whole genome shotgun (WGS) entry which is preliminary data.</text>
</comment>
<dbReference type="InterPro" id="IPR036397">
    <property type="entry name" value="RNaseH_sf"/>
</dbReference>
<dbReference type="FunFam" id="3.40.50.2300:FF:000110">
    <property type="entry name" value="Argonaute 10"/>
    <property type="match status" value="1"/>
</dbReference>
<feature type="compositionally biased region" description="Gly residues" evidence="6">
    <location>
        <begin position="11"/>
        <end position="22"/>
    </location>
</feature>
<gene>
    <name evidence="9" type="ORF">HRI_003509900</name>
</gene>
<organism evidence="9 10">
    <name type="scientific">Hibiscus trionum</name>
    <name type="common">Flower of an hour</name>
    <dbReference type="NCBI Taxonomy" id="183268"/>
    <lineage>
        <taxon>Eukaryota</taxon>
        <taxon>Viridiplantae</taxon>
        <taxon>Streptophyta</taxon>
        <taxon>Embryophyta</taxon>
        <taxon>Tracheophyta</taxon>
        <taxon>Spermatophyta</taxon>
        <taxon>Magnoliopsida</taxon>
        <taxon>eudicotyledons</taxon>
        <taxon>Gunneridae</taxon>
        <taxon>Pentapetalae</taxon>
        <taxon>rosids</taxon>
        <taxon>malvids</taxon>
        <taxon>Malvales</taxon>
        <taxon>Malvaceae</taxon>
        <taxon>Malvoideae</taxon>
        <taxon>Hibiscus</taxon>
    </lineage>
</organism>
<dbReference type="PROSITE" id="PS50821">
    <property type="entry name" value="PAZ"/>
    <property type="match status" value="1"/>
</dbReference>
<dbReference type="SMART" id="SM01163">
    <property type="entry name" value="DUF1785"/>
    <property type="match status" value="1"/>
</dbReference>
<evidence type="ECO:0000256" key="6">
    <source>
        <dbReference type="SAM" id="MobiDB-lite"/>
    </source>
</evidence>
<dbReference type="SMART" id="SM00950">
    <property type="entry name" value="Piwi"/>
    <property type="match status" value="1"/>
</dbReference>
<dbReference type="FunFam" id="3.30.420.10:FF:000013">
    <property type="entry name" value="protein argonaute 10-like"/>
    <property type="match status" value="1"/>
</dbReference>
<dbReference type="Pfam" id="PF16486">
    <property type="entry name" value="ArgoN"/>
    <property type="match status" value="1"/>
</dbReference>
<dbReference type="Gene3D" id="2.170.260.10">
    <property type="entry name" value="paz domain"/>
    <property type="match status" value="1"/>
</dbReference>
<feature type="domain" description="PAZ" evidence="7">
    <location>
        <begin position="319"/>
        <end position="431"/>
    </location>
</feature>
<dbReference type="PROSITE" id="PS50822">
    <property type="entry name" value="PIWI"/>
    <property type="match status" value="1"/>
</dbReference>
<dbReference type="SUPFAM" id="SSF53098">
    <property type="entry name" value="Ribonuclease H-like"/>
    <property type="match status" value="1"/>
</dbReference>
<dbReference type="Pfam" id="PF02171">
    <property type="entry name" value="Piwi"/>
    <property type="match status" value="1"/>
</dbReference>
<dbReference type="InterPro" id="IPR003165">
    <property type="entry name" value="Piwi"/>
</dbReference>
<evidence type="ECO:0000259" key="8">
    <source>
        <dbReference type="PROSITE" id="PS50822"/>
    </source>
</evidence>
<dbReference type="InterPro" id="IPR045246">
    <property type="entry name" value="Piwi_ago-like"/>
</dbReference>
<keyword evidence="3" id="KW-0810">Translation regulation</keyword>
<dbReference type="Proteomes" id="UP001165190">
    <property type="component" value="Unassembled WGS sequence"/>
</dbReference>
<dbReference type="GO" id="GO:0051607">
    <property type="term" value="P:defense response to virus"/>
    <property type="evidence" value="ECO:0007669"/>
    <property type="project" value="UniProtKB-ARBA"/>
</dbReference>
<dbReference type="InterPro" id="IPR032473">
    <property type="entry name" value="Argonaute_Mid_dom"/>
</dbReference>
<dbReference type="GO" id="GO:0006417">
    <property type="term" value="P:regulation of translation"/>
    <property type="evidence" value="ECO:0007669"/>
    <property type="project" value="UniProtKB-KW"/>
</dbReference>
<dbReference type="CDD" id="cd02846">
    <property type="entry name" value="PAZ_argonaute_like"/>
    <property type="match status" value="1"/>
</dbReference>
<dbReference type="PANTHER" id="PTHR22891">
    <property type="entry name" value="EUKARYOTIC TRANSLATION INITIATION FACTOR 2C"/>
    <property type="match status" value="1"/>
</dbReference>
<dbReference type="InterPro" id="IPR036085">
    <property type="entry name" value="PAZ_dom_sf"/>
</dbReference>
<dbReference type="Gene3D" id="3.30.420.10">
    <property type="entry name" value="Ribonuclease H-like superfamily/Ribonuclease H"/>
    <property type="match status" value="1"/>
</dbReference>
<dbReference type="SMART" id="SM00949">
    <property type="entry name" value="PAZ"/>
    <property type="match status" value="1"/>
</dbReference>
<reference evidence="9" key="1">
    <citation type="submission" date="2023-05" db="EMBL/GenBank/DDBJ databases">
        <title>Genome and transcriptome analyses reveal genes involved in the formation of fine ridges on petal epidermal cells in Hibiscus trionum.</title>
        <authorList>
            <person name="Koshimizu S."/>
            <person name="Masuda S."/>
            <person name="Ishii T."/>
            <person name="Shirasu K."/>
            <person name="Hoshino A."/>
            <person name="Arita M."/>
        </authorList>
    </citation>
    <scope>NUCLEOTIDE SEQUENCE</scope>
    <source>
        <strain evidence="9">Hamamatsu line</strain>
    </source>
</reference>
<keyword evidence="5" id="KW-0687">Ribonucleoprotein</keyword>
<dbReference type="InterPro" id="IPR014811">
    <property type="entry name" value="ArgoL1"/>
</dbReference>
<protein>
    <submittedName>
        <fullName evidence="9">ARGONAUTE 5</fullName>
    </submittedName>
</protein>
<dbReference type="Gene3D" id="3.40.50.2300">
    <property type="match status" value="1"/>
</dbReference>
<dbReference type="OrthoDB" id="10252740at2759"/>
<evidence type="ECO:0000313" key="10">
    <source>
        <dbReference type="Proteomes" id="UP001165190"/>
    </source>
</evidence>
<dbReference type="InterPro" id="IPR012337">
    <property type="entry name" value="RNaseH-like_sf"/>
</dbReference>
<dbReference type="InterPro" id="IPR032472">
    <property type="entry name" value="ArgoL2"/>
</dbReference>
<dbReference type="SUPFAM" id="SSF101690">
    <property type="entry name" value="PAZ domain"/>
    <property type="match status" value="1"/>
</dbReference>
<proteinExistence type="inferred from homology"/>
<sequence>MSDRGGRRGGRGGGGRGRGQDLGRGQPSQSFPCGGGGGDRGRARGSSGPPASYAMPPPQSVPAHRPSSSAEPLSQEFSQKLTLDPVAATTAPPLSASSTEAVRFRQRPGYGTLGEKCTVKTNHFLVDFATMELDVHHYDVTISPEVTSRKVNRDIMRELSKTYKESHLGNRHLAYDGRNSFYTAGALPFKSKVFVVKLLETDRGPSSSTSTTVRKERQFKVAIKFASKPDIHLLREFLSGRHSECPQETIQVLDVVLRASQSEKYNVFGRSFFCPLFGRGKLGNLAEYSMGYYQGLRPTQMGLSLNIDVCAQLFYEPILVSEFVSKHFRPQNLSSPLSDQDHIEVKKALKGVRVQLNYLKYPQTSKIVGISREPTSQLMFTLDDTSTNVSVAQYFLDKYNIVLEYPSLPAIQSGSKARHVYLPMELCRIVEGQRYTKRLNDQQVRQLLSKTCQRPDVRERGVKRVVEVNNFDADELVGKEFRIQVNKELALIDARVLPPPVLKYCDSSIRPDFGSWNMIDKKMVNGGRVKFWTCVNFSSKYKNMSKVFCDELVEMCNNKGMDFCNTPSIEMRSACPAEIHESLSDIYRESAGKNKPLQLLIVILPDQTGSYGKIKRICEIELGIVSQCCKPGGFFSKQYFENLALKINVKVGGRNTVLNDAIQKRIPLVTERPTIIFGAHVNHPLPGKDYSPSIAAVVASMDWPEITTYRGVVSAQTHREEIIQDLYKTIENPQKGIVHGGMIRELLIAFNKSTKLKPERIIFYRDGVSEGQFSQVLLHEMDAIRKACASIQEGYLPPVTLVVVQKRHHTRLFPTDRDKTVKSGNVLPGTVVDKKICHPTEFDFYLNSHAAVEGTSKPTHYHVLFDENGFSADNLQTLTNSLCYTYARCTKSVSIVPPAYYARLVALRARYYAKDNGVDVRTLADIKDNVKEVMFYC</sequence>
<name>A0A9W7MF98_HIBTR</name>
<comment type="similarity">
    <text evidence="1">Belongs to the argonaute family. Ago subfamily.</text>
</comment>
<dbReference type="Pfam" id="PF16487">
    <property type="entry name" value="ArgoMid"/>
    <property type="match status" value="1"/>
</dbReference>
<evidence type="ECO:0000256" key="4">
    <source>
        <dbReference type="ARBA" id="ARBA00023158"/>
    </source>
</evidence>
<dbReference type="EMBL" id="BSYR01000031">
    <property type="protein sequence ID" value="GMI98406.1"/>
    <property type="molecule type" value="Genomic_DNA"/>
</dbReference>
<evidence type="ECO:0000259" key="7">
    <source>
        <dbReference type="PROSITE" id="PS50821"/>
    </source>
</evidence>
<accession>A0A9W7MF98</accession>
<evidence type="ECO:0000256" key="3">
    <source>
        <dbReference type="ARBA" id="ARBA00022845"/>
    </source>
</evidence>
<feature type="compositionally biased region" description="Polar residues" evidence="6">
    <location>
        <begin position="66"/>
        <end position="76"/>
    </location>
</feature>
<feature type="domain" description="Piwi" evidence="8">
    <location>
        <begin position="599"/>
        <end position="914"/>
    </location>
</feature>
<dbReference type="GO" id="GO:0003723">
    <property type="term" value="F:RNA binding"/>
    <property type="evidence" value="ECO:0007669"/>
    <property type="project" value="InterPro"/>
</dbReference>
<dbReference type="GO" id="GO:1990904">
    <property type="term" value="C:ribonucleoprotein complex"/>
    <property type="evidence" value="ECO:0007669"/>
    <property type="project" value="UniProtKB-KW"/>
</dbReference>
<keyword evidence="4" id="KW-0943">RNA-mediated gene silencing</keyword>
<dbReference type="GO" id="GO:0031047">
    <property type="term" value="P:regulatory ncRNA-mediated gene silencing"/>
    <property type="evidence" value="ECO:0007669"/>
    <property type="project" value="UniProtKB-KW"/>
</dbReference>
<dbReference type="Pfam" id="PF02170">
    <property type="entry name" value="PAZ"/>
    <property type="match status" value="1"/>
</dbReference>
<dbReference type="CDD" id="cd04657">
    <property type="entry name" value="Piwi_ago-like"/>
    <property type="match status" value="1"/>
</dbReference>
<evidence type="ECO:0000256" key="1">
    <source>
        <dbReference type="ARBA" id="ARBA00008201"/>
    </source>
</evidence>
<keyword evidence="10" id="KW-1185">Reference proteome</keyword>
<dbReference type="Pfam" id="PF08699">
    <property type="entry name" value="ArgoL1"/>
    <property type="match status" value="1"/>
</dbReference>
<dbReference type="Pfam" id="PF16488">
    <property type="entry name" value="ArgoL2"/>
    <property type="match status" value="1"/>
</dbReference>
<evidence type="ECO:0000256" key="2">
    <source>
        <dbReference type="ARBA" id="ARBA00022491"/>
    </source>
</evidence>
<dbReference type="AlphaFoldDB" id="A0A9W7MF98"/>
<keyword evidence="2" id="KW-0678">Repressor</keyword>
<evidence type="ECO:0000313" key="9">
    <source>
        <dbReference type="EMBL" id="GMI98406.1"/>
    </source>
</evidence>
<dbReference type="InterPro" id="IPR003100">
    <property type="entry name" value="PAZ_dom"/>
</dbReference>